<dbReference type="Proteomes" id="UP000289340">
    <property type="component" value="Chromosome 2"/>
</dbReference>
<protein>
    <recommendedName>
        <fullName evidence="1">MMS19 nucleotide excision repair protein</fullName>
    </recommendedName>
</protein>
<keyword evidence="1" id="KW-0539">Nucleus</keyword>
<dbReference type="InterPro" id="IPR029240">
    <property type="entry name" value="MMS19_N"/>
</dbReference>
<keyword evidence="1" id="KW-0227">DNA damage</keyword>
<dbReference type="Pfam" id="PF14500">
    <property type="entry name" value="MMS19_N"/>
    <property type="match status" value="1"/>
</dbReference>
<comment type="caution">
    <text evidence="3">The sequence shown here is derived from an EMBL/GenBank/DDBJ whole genome shotgun (WGS) entry which is preliminary data.</text>
</comment>
<dbReference type="InterPro" id="IPR039920">
    <property type="entry name" value="MMS19"/>
</dbReference>
<dbReference type="GO" id="GO:0006281">
    <property type="term" value="P:DNA repair"/>
    <property type="evidence" value="ECO:0007669"/>
    <property type="project" value="UniProtKB-UniRule"/>
</dbReference>
<evidence type="ECO:0000313" key="4">
    <source>
        <dbReference type="Proteomes" id="UP000289340"/>
    </source>
</evidence>
<keyword evidence="4" id="KW-1185">Reference proteome</keyword>
<organism evidence="3 4">
    <name type="scientific">Glycine soja</name>
    <name type="common">Wild soybean</name>
    <dbReference type="NCBI Taxonomy" id="3848"/>
    <lineage>
        <taxon>Eukaryota</taxon>
        <taxon>Viridiplantae</taxon>
        <taxon>Streptophyta</taxon>
        <taxon>Embryophyta</taxon>
        <taxon>Tracheophyta</taxon>
        <taxon>Spermatophyta</taxon>
        <taxon>Magnoliopsida</taxon>
        <taxon>eudicotyledons</taxon>
        <taxon>Gunneridae</taxon>
        <taxon>Pentapetalae</taxon>
        <taxon>rosids</taxon>
        <taxon>fabids</taxon>
        <taxon>Fabales</taxon>
        <taxon>Fabaceae</taxon>
        <taxon>Papilionoideae</taxon>
        <taxon>50 kb inversion clade</taxon>
        <taxon>NPAAA clade</taxon>
        <taxon>indigoferoid/millettioid clade</taxon>
        <taxon>Phaseoleae</taxon>
        <taxon>Glycine</taxon>
        <taxon>Glycine subgen. Soja</taxon>
    </lineage>
</organism>
<comment type="function">
    <text evidence="1">Key component of the cytosolic iron-sulfur protein assembly (CIA) complex, a multiprotein complex that mediates the incorporation of iron-sulfur cluster into apoproteins specifically involved in DNA metabolism and genomic integrity. In the CIA complex, MMS19 acts as an adapter between early-acting CIA components and a subset of cellular target iron-sulfur proteins.</text>
</comment>
<keyword evidence="1" id="KW-0234">DNA repair</keyword>
<accession>A0A445LLR4</accession>
<gene>
    <name evidence="3" type="ORF">D0Y65_003394</name>
</gene>
<feature type="domain" description="MMS19 N-terminal" evidence="2">
    <location>
        <begin position="18"/>
        <end position="80"/>
    </location>
</feature>
<dbReference type="GO" id="GO:0005634">
    <property type="term" value="C:nucleus"/>
    <property type="evidence" value="ECO:0007669"/>
    <property type="project" value="UniProtKB-SubCell"/>
</dbReference>
<evidence type="ECO:0000313" key="3">
    <source>
        <dbReference type="EMBL" id="RZC24072.1"/>
    </source>
</evidence>
<dbReference type="AlphaFoldDB" id="A0A445LLR4"/>
<comment type="similarity">
    <text evidence="1">Belongs to the MET18/MMS19 family.</text>
</comment>
<dbReference type="GO" id="GO:0016226">
    <property type="term" value="P:iron-sulfur cluster assembly"/>
    <property type="evidence" value="ECO:0007669"/>
    <property type="project" value="UniProtKB-UniRule"/>
</dbReference>
<comment type="subcellular location">
    <subcellularLocation>
        <location evidence="1">Nucleus</location>
    </subcellularLocation>
</comment>
<evidence type="ECO:0000259" key="2">
    <source>
        <dbReference type="Pfam" id="PF14500"/>
    </source>
</evidence>
<sequence length="87" mass="9793">MPLPPDFYLYNSFLDSFAGEDLIYGICEAVDAEKDPDCLKLAFHTVKSLSQLYPDSSGLLANFAKDVFDILEPYFPIHFIHGLAFTI</sequence>
<dbReference type="GO" id="GO:0097361">
    <property type="term" value="C:cytosolic [4Fe-4S] assembly targeting complex"/>
    <property type="evidence" value="ECO:0007669"/>
    <property type="project" value="UniProtKB-UniRule"/>
</dbReference>
<dbReference type="PANTHER" id="PTHR12891">
    <property type="entry name" value="DNA REPAIR/TRANSCRIPTION PROTEIN MET18/MMS19"/>
    <property type="match status" value="1"/>
</dbReference>
<dbReference type="PANTHER" id="PTHR12891:SF0">
    <property type="entry name" value="MMS19 NUCLEOTIDE EXCISION REPAIR PROTEIN HOMOLOG"/>
    <property type="match status" value="1"/>
</dbReference>
<reference evidence="3 4" key="1">
    <citation type="submission" date="2018-09" db="EMBL/GenBank/DDBJ databases">
        <title>A high-quality reference genome of wild soybean provides a powerful tool to mine soybean genomes.</title>
        <authorList>
            <person name="Xie M."/>
            <person name="Chung C.Y.L."/>
            <person name="Li M.-W."/>
            <person name="Wong F.-L."/>
            <person name="Chan T.-F."/>
            <person name="Lam H.-M."/>
        </authorList>
    </citation>
    <scope>NUCLEOTIDE SEQUENCE [LARGE SCALE GENOMIC DNA]</scope>
    <source>
        <strain evidence="4">cv. W05</strain>
        <tissue evidence="3">Hypocotyl of etiolated seedlings</tissue>
    </source>
</reference>
<proteinExistence type="inferred from homology"/>
<dbReference type="EMBL" id="QZWG01000002">
    <property type="protein sequence ID" value="RZC24072.1"/>
    <property type="molecule type" value="Genomic_DNA"/>
</dbReference>
<dbReference type="GO" id="GO:0051604">
    <property type="term" value="P:protein maturation"/>
    <property type="evidence" value="ECO:0007669"/>
    <property type="project" value="UniProtKB-UniRule"/>
</dbReference>
<evidence type="ECO:0000256" key="1">
    <source>
        <dbReference type="RuleBase" id="RU367072"/>
    </source>
</evidence>
<name>A0A445LLR4_GLYSO</name>